<evidence type="ECO:0000313" key="2">
    <source>
        <dbReference type="EMBL" id="GIH02382.1"/>
    </source>
</evidence>
<reference evidence="2" key="1">
    <citation type="submission" date="2021-01" db="EMBL/GenBank/DDBJ databases">
        <title>Whole genome shotgun sequence of Rhizocola hellebori NBRC 109834.</title>
        <authorList>
            <person name="Komaki H."/>
            <person name="Tamura T."/>
        </authorList>
    </citation>
    <scope>NUCLEOTIDE SEQUENCE</scope>
    <source>
        <strain evidence="2">NBRC 109834</strain>
    </source>
</reference>
<dbReference type="SUPFAM" id="SSF89796">
    <property type="entry name" value="CoA-transferase family III (CaiB/BaiF)"/>
    <property type="match status" value="1"/>
</dbReference>
<dbReference type="InterPro" id="IPR003673">
    <property type="entry name" value="CoA-Trfase_fam_III"/>
</dbReference>
<evidence type="ECO:0000256" key="1">
    <source>
        <dbReference type="ARBA" id="ARBA00022679"/>
    </source>
</evidence>
<gene>
    <name evidence="2" type="ORF">Rhe02_04490</name>
</gene>
<dbReference type="Pfam" id="PF02515">
    <property type="entry name" value="CoA_transf_3"/>
    <property type="match status" value="1"/>
</dbReference>
<keyword evidence="1 2" id="KW-0808">Transferase</keyword>
<organism evidence="2 3">
    <name type="scientific">Rhizocola hellebori</name>
    <dbReference type="NCBI Taxonomy" id="1392758"/>
    <lineage>
        <taxon>Bacteria</taxon>
        <taxon>Bacillati</taxon>
        <taxon>Actinomycetota</taxon>
        <taxon>Actinomycetes</taxon>
        <taxon>Micromonosporales</taxon>
        <taxon>Micromonosporaceae</taxon>
        <taxon>Rhizocola</taxon>
    </lineage>
</organism>
<dbReference type="Gene3D" id="3.40.50.10540">
    <property type="entry name" value="Crotonobetainyl-coa:carnitine coa-transferase, domain 1"/>
    <property type="match status" value="1"/>
</dbReference>
<dbReference type="InterPro" id="IPR023606">
    <property type="entry name" value="CoA-Trfase_III_dom_1_sf"/>
</dbReference>
<dbReference type="AlphaFoldDB" id="A0A8J3VDE6"/>
<accession>A0A8J3VDE6</accession>
<dbReference type="InterPro" id="IPR044855">
    <property type="entry name" value="CoA-Trfase_III_dom3_sf"/>
</dbReference>
<dbReference type="EMBL" id="BONY01000002">
    <property type="protein sequence ID" value="GIH02382.1"/>
    <property type="molecule type" value="Genomic_DNA"/>
</dbReference>
<dbReference type="Gene3D" id="3.30.1540.10">
    <property type="entry name" value="formyl-coa transferase, domain 3"/>
    <property type="match status" value="1"/>
</dbReference>
<dbReference type="PANTHER" id="PTHR48207:SF3">
    <property type="entry name" value="SUCCINATE--HYDROXYMETHYLGLUTARATE COA-TRANSFERASE"/>
    <property type="match status" value="1"/>
</dbReference>
<keyword evidence="3" id="KW-1185">Reference proteome</keyword>
<dbReference type="Proteomes" id="UP000612899">
    <property type="component" value="Unassembled WGS sequence"/>
</dbReference>
<protein>
    <submittedName>
        <fullName evidence="2">CoA transferase</fullName>
    </submittedName>
</protein>
<dbReference type="PANTHER" id="PTHR48207">
    <property type="entry name" value="SUCCINATE--HYDROXYMETHYLGLUTARATE COA-TRANSFERASE"/>
    <property type="match status" value="1"/>
</dbReference>
<dbReference type="RefSeq" id="WP_239123233.1">
    <property type="nucleotide sequence ID" value="NZ_BONY01000002.1"/>
</dbReference>
<name>A0A8J3VDE6_9ACTN</name>
<evidence type="ECO:0000313" key="3">
    <source>
        <dbReference type="Proteomes" id="UP000612899"/>
    </source>
</evidence>
<proteinExistence type="predicted"/>
<dbReference type="InterPro" id="IPR050483">
    <property type="entry name" value="CoA-transferase_III_domain"/>
</dbReference>
<comment type="caution">
    <text evidence="2">The sequence shown here is derived from an EMBL/GenBank/DDBJ whole genome shotgun (WGS) entry which is preliminary data.</text>
</comment>
<sequence>MPLHGLTVVDASTLFAGPLAAMILGDYGADVIKVEHPAKGDPARGHGPSKDGVSLWWTMLGRNKKAVTLNLGTPEGAAVARRLLSKVDVLIENFRPDTLERWGLAPEALREANPRLVIARVTAFGQHGPYRDRPGFGTLAEAMSGFAAITGPADGPPTLPPFGLADGIAALSCAQAIMTALYARERTGHGQIVDLAIIEPMLTVLGMQAMAYDQLGLIQQRHGNRSVNNAPRNTYRSRDGKWLAISTSAQTIAERVMHLVGHPEVIAQPWFATGAGRAAHADLLDSHVGSWIAARDADDVIAAFTQAQAAVAPIYDIADVFADPQYQALDSVTAVDDPRLGPVRMPNLLYRLSETPGSIRWTGRDLGQDNHDVLGTWLGLPDEELETLREKGII</sequence>
<dbReference type="GO" id="GO:0008410">
    <property type="term" value="F:CoA-transferase activity"/>
    <property type="evidence" value="ECO:0007669"/>
    <property type="project" value="TreeGrafter"/>
</dbReference>